<dbReference type="RefSeq" id="WP_313982549.1">
    <property type="nucleotide sequence ID" value="NZ_JASJOS010000010.1"/>
</dbReference>
<evidence type="ECO:0000313" key="2">
    <source>
        <dbReference type="Proteomes" id="UP001241110"/>
    </source>
</evidence>
<comment type="caution">
    <text evidence="1">The sequence shown here is derived from an EMBL/GenBank/DDBJ whole genome shotgun (WGS) entry which is preliminary data.</text>
</comment>
<evidence type="ECO:0000313" key="1">
    <source>
        <dbReference type="EMBL" id="MDJ1483036.1"/>
    </source>
</evidence>
<organism evidence="1 2">
    <name type="scientific">Xanthocytophaga flava</name>
    <dbReference type="NCBI Taxonomy" id="3048013"/>
    <lineage>
        <taxon>Bacteria</taxon>
        <taxon>Pseudomonadati</taxon>
        <taxon>Bacteroidota</taxon>
        <taxon>Cytophagia</taxon>
        <taxon>Cytophagales</taxon>
        <taxon>Rhodocytophagaceae</taxon>
        <taxon>Xanthocytophaga</taxon>
    </lineage>
</organism>
<reference evidence="1" key="1">
    <citation type="submission" date="2023-05" db="EMBL/GenBank/DDBJ databases">
        <authorList>
            <person name="Zhang X."/>
        </authorList>
    </citation>
    <scope>NUCLEOTIDE SEQUENCE</scope>
    <source>
        <strain evidence="1">YF14B1</strain>
    </source>
</reference>
<dbReference type="Proteomes" id="UP001241110">
    <property type="component" value="Unassembled WGS sequence"/>
</dbReference>
<protein>
    <submittedName>
        <fullName evidence="1">Uncharacterized protein</fullName>
    </submittedName>
</protein>
<name>A0AAE3QQJ5_9BACT</name>
<proteinExistence type="predicted"/>
<accession>A0AAE3QQJ5</accession>
<dbReference type="AlphaFoldDB" id="A0AAE3QQJ5"/>
<sequence>MVLITKDDQTAITQIEFGKNITVLDTEGYLSVSQMLIDKRQPFGLLFHYTEQYLKHDRLALQIQDGWFKTHALPAHVNCFGLAVVAETIENLGYAKHFQQKLIKKFLGCQTTFFKTVTEAENWLMLQKQTLSA</sequence>
<gene>
    <name evidence="1" type="ORF">QNI16_21220</name>
</gene>
<dbReference type="EMBL" id="JASJOS010000010">
    <property type="protein sequence ID" value="MDJ1483036.1"/>
    <property type="molecule type" value="Genomic_DNA"/>
</dbReference>